<dbReference type="Proteomes" id="UP000014570">
    <property type="component" value="Unassembled WGS sequence"/>
</dbReference>
<evidence type="ECO:0000313" key="3">
    <source>
        <dbReference type="Proteomes" id="UP000014570"/>
    </source>
</evidence>
<gene>
    <name evidence="2" type="ORF">LEP1GSC103_0060</name>
</gene>
<organism evidence="2 3">
    <name type="scientific">Leptospira borgpetersenii serovar Javanica str. UI 09931</name>
    <dbReference type="NCBI Taxonomy" id="1049767"/>
    <lineage>
        <taxon>Bacteria</taxon>
        <taxon>Pseudomonadati</taxon>
        <taxon>Spirochaetota</taxon>
        <taxon>Spirochaetia</taxon>
        <taxon>Leptospirales</taxon>
        <taxon>Leptospiraceae</taxon>
        <taxon>Leptospira</taxon>
    </lineage>
</organism>
<proteinExistence type="predicted"/>
<dbReference type="AlphaFoldDB" id="A0AAV3JG53"/>
<comment type="caution">
    <text evidence="2">The sequence shown here is derived from an EMBL/GenBank/DDBJ whole genome shotgun (WGS) entry which is preliminary data.</text>
</comment>
<evidence type="ECO:0000313" key="2">
    <source>
        <dbReference type="EMBL" id="EPG58569.1"/>
    </source>
</evidence>
<keyword evidence="1" id="KW-1133">Transmembrane helix</keyword>
<protein>
    <submittedName>
        <fullName evidence="2">Uncharacterized protein</fullName>
    </submittedName>
</protein>
<sequence>MNEHFFPNSVWFGGFRSYCGVGLMFFPLFQFRARLKTLGM</sequence>
<reference evidence="2 3" key="1">
    <citation type="submission" date="2013-04" db="EMBL/GenBank/DDBJ databases">
        <authorList>
            <person name="Harkins D.M."/>
            <person name="Durkin A.S."/>
            <person name="Brinkac L.M."/>
            <person name="Haft D.H."/>
            <person name="Selengut J.D."/>
            <person name="Sanka R."/>
            <person name="DePew J."/>
            <person name="Purushe J."/>
            <person name="Chanthongthip A."/>
            <person name="Lattana O."/>
            <person name="Phetsouvanh R."/>
            <person name="Newton P.N."/>
            <person name="Vinetz J.M."/>
            <person name="Sutton G.G."/>
            <person name="Nierman W.C."/>
            <person name="Fouts D.E."/>
        </authorList>
    </citation>
    <scope>NUCLEOTIDE SEQUENCE [LARGE SCALE GENOMIC DNA]</scope>
    <source>
        <strain evidence="2 3">UI 09931</strain>
    </source>
</reference>
<dbReference type="EMBL" id="AHNP02000004">
    <property type="protein sequence ID" value="EPG58569.1"/>
    <property type="molecule type" value="Genomic_DNA"/>
</dbReference>
<keyword evidence="1" id="KW-0812">Transmembrane</keyword>
<accession>A0AAV3JG53</accession>
<name>A0AAV3JG53_LEPBO</name>
<evidence type="ECO:0000256" key="1">
    <source>
        <dbReference type="SAM" id="Phobius"/>
    </source>
</evidence>
<keyword evidence="1" id="KW-0472">Membrane</keyword>
<feature type="transmembrane region" description="Helical" evidence="1">
    <location>
        <begin position="12"/>
        <end position="31"/>
    </location>
</feature>